<evidence type="ECO:0000256" key="1">
    <source>
        <dbReference type="SAM" id="SignalP"/>
    </source>
</evidence>
<dbReference type="PROSITE" id="PS51257">
    <property type="entry name" value="PROKAR_LIPOPROTEIN"/>
    <property type="match status" value="1"/>
</dbReference>
<organism evidence="2 3">
    <name type="scientific">Acetanaerobacterium elongatum</name>
    <dbReference type="NCBI Taxonomy" id="258515"/>
    <lineage>
        <taxon>Bacteria</taxon>
        <taxon>Bacillati</taxon>
        <taxon>Bacillota</taxon>
        <taxon>Clostridia</taxon>
        <taxon>Eubacteriales</taxon>
        <taxon>Oscillospiraceae</taxon>
        <taxon>Acetanaerobacterium</taxon>
    </lineage>
</organism>
<dbReference type="EMBL" id="FNID01000011">
    <property type="protein sequence ID" value="SDN10493.1"/>
    <property type="molecule type" value="Genomic_DNA"/>
</dbReference>
<dbReference type="RefSeq" id="WP_092639290.1">
    <property type="nucleotide sequence ID" value="NZ_FNID01000011.1"/>
</dbReference>
<proteinExistence type="predicted"/>
<name>A0A1G9YPR7_9FIRM</name>
<dbReference type="AlphaFoldDB" id="A0A1G9YPR7"/>
<feature type="signal peptide" evidence="1">
    <location>
        <begin position="1"/>
        <end position="23"/>
    </location>
</feature>
<evidence type="ECO:0000313" key="3">
    <source>
        <dbReference type="Proteomes" id="UP000199182"/>
    </source>
</evidence>
<protein>
    <submittedName>
        <fullName evidence="2">Uncharacterized protein</fullName>
    </submittedName>
</protein>
<dbReference type="Proteomes" id="UP000199182">
    <property type="component" value="Unassembled WGS sequence"/>
</dbReference>
<keyword evidence="3" id="KW-1185">Reference proteome</keyword>
<sequence>MKKTLIVSIFFMAVISLCGCSSAYESDGTVTVKNAKGNKVSYQIAEIGTNSAGKTCVYIQGTEDADGKETSVCAYVMSGVDFDWNIYVCASITVDGTVYDALSTTPYLATLPGNLVCFEYDTNQTPDTITVFYIDNQQGGVSVNVAKLALEPVPYCQGLSTEVNYEPNTGE</sequence>
<feature type="chain" id="PRO_5011638473" evidence="1">
    <location>
        <begin position="24"/>
        <end position="171"/>
    </location>
</feature>
<keyword evidence="1" id="KW-0732">Signal</keyword>
<accession>A0A1G9YPR7</accession>
<reference evidence="2 3" key="1">
    <citation type="submission" date="2016-10" db="EMBL/GenBank/DDBJ databases">
        <authorList>
            <person name="de Groot N.N."/>
        </authorList>
    </citation>
    <scope>NUCLEOTIDE SEQUENCE [LARGE SCALE GENOMIC DNA]</scope>
    <source>
        <strain evidence="2 3">CGMCC 1.5012</strain>
    </source>
</reference>
<dbReference type="STRING" id="258515.SAMN05192585_11156"/>
<gene>
    <name evidence="2" type="ORF">SAMN05192585_11156</name>
</gene>
<evidence type="ECO:0000313" key="2">
    <source>
        <dbReference type="EMBL" id="SDN10493.1"/>
    </source>
</evidence>